<comment type="caution">
    <text evidence="2">The sequence shown here is derived from an EMBL/GenBank/DDBJ whole genome shotgun (WGS) entry which is preliminary data.</text>
</comment>
<sequence>MAKETSRSPASETRIPIQEEPSNAEGLLSFSTPMTASVPPMTLPENDNEENEREREKKWSRKSLEEHKTKRRDTSSSFSSFLHRFTRSEDKKEDKQKNAISEEEELHRPDKLSLPDNEDSWHEMKNMGMDGFRTALDIGHEGGAAIYEWKVDTLEESLLTEFVPPRKELIRVEHSDPDLDDLERSMLKLLEEFRSGQMRSLTDEQMESMRVMKKEHEDVTNLHLALYNLDKTGCERSEEELDVMYDKLSKKLLCMHDCMPAFVHGD</sequence>
<evidence type="ECO:0000313" key="3">
    <source>
        <dbReference type="Proteomes" id="UP001331761"/>
    </source>
</evidence>
<feature type="compositionally biased region" description="Basic and acidic residues" evidence="1">
    <location>
        <begin position="52"/>
        <end position="74"/>
    </location>
</feature>
<organism evidence="2 3">
    <name type="scientific">Trichostrongylus colubriformis</name>
    <name type="common">Black scour worm</name>
    <dbReference type="NCBI Taxonomy" id="6319"/>
    <lineage>
        <taxon>Eukaryota</taxon>
        <taxon>Metazoa</taxon>
        <taxon>Ecdysozoa</taxon>
        <taxon>Nematoda</taxon>
        <taxon>Chromadorea</taxon>
        <taxon>Rhabditida</taxon>
        <taxon>Rhabditina</taxon>
        <taxon>Rhabditomorpha</taxon>
        <taxon>Strongyloidea</taxon>
        <taxon>Trichostrongylidae</taxon>
        <taxon>Trichostrongylus</taxon>
    </lineage>
</organism>
<reference evidence="2 3" key="1">
    <citation type="submission" date="2019-10" db="EMBL/GenBank/DDBJ databases">
        <title>Assembly and Annotation for the nematode Trichostrongylus colubriformis.</title>
        <authorList>
            <person name="Martin J."/>
        </authorList>
    </citation>
    <scope>NUCLEOTIDE SEQUENCE [LARGE SCALE GENOMIC DNA]</scope>
    <source>
        <strain evidence="2">G859</strain>
        <tissue evidence="2">Whole worm</tissue>
    </source>
</reference>
<dbReference type="Proteomes" id="UP001331761">
    <property type="component" value="Unassembled WGS sequence"/>
</dbReference>
<evidence type="ECO:0000313" key="2">
    <source>
        <dbReference type="EMBL" id="KAK5985612.1"/>
    </source>
</evidence>
<name>A0AAN8FWC0_TRICO</name>
<feature type="region of interest" description="Disordered" evidence="1">
    <location>
        <begin position="1"/>
        <end position="123"/>
    </location>
</feature>
<accession>A0AAN8FWC0</accession>
<dbReference type="InterPro" id="IPR025271">
    <property type="entry name" value="CCDC28"/>
</dbReference>
<dbReference type="AlphaFoldDB" id="A0AAN8FWC0"/>
<evidence type="ECO:0000256" key="1">
    <source>
        <dbReference type="SAM" id="MobiDB-lite"/>
    </source>
</evidence>
<dbReference type="EMBL" id="WIXE01001516">
    <property type="protein sequence ID" value="KAK5985612.1"/>
    <property type="molecule type" value="Genomic_DNA"/>
</dbReference>
<feature type="compositionally biased region" description="Basic and acidic residues" evidence="1">
    <location>
        <begin position="86"/>
        <end position="97"/>
    </location>
</feature>
<dbReference type="Pfam" id="PF13270">
    <property type="entry name" value="CCDC28"/>
    <property type="match status" value="1"/>
</dbReference>
<gene>
    <name evidence="2" type="ORF">GCK32_001553</name>
</gene>
<protein>
    <submittedName>
        <fullName evidence="2">Uncharacterized protein</fullName>
    </submittedName>
</protein>
<feature type="compositionally biased region" description="Basic and acidic residues" evidence="1">
    <location>
        <begin position="105"/>
        <end position="123"/>
    </location>
</feature>
<proteinExistence type="predicted"/>
<keyword evidence="3" id="KW-1185">Reference proteome</keyword>